<dbReference type="CDD" id="cd04301">
    <property type="entry name" value="NAT_SF"/>
    <property type="match status" value="1"/>
</dbReference>
<keyword evidence="4" id="KW-0808">Transferase</keyword>
<evidence type="ECO:0000313" key="4">
    <source>
        <dbReference type="EMBL" id="MBB4932434.1"/>
    </source>
</evidence>
<dbReference type="InterPro" id="IPR045865">
    <property type="entry name" value="ACT-like_dom_sf"/>
</dbReference>
<protein>
    <submittedName>
        <fullName evidence="4">RimJ/RimL family protein N-acetyltransferase</fullName>
    </submittedName>
</protein>
<feature type="domain" description="N-acetyltransferase" evidence="2">
    <location>
        <begin position="190"/>
        <end position="340"/>
    </location>
</feature>
<organism evidence="4 5">
    <name type="scientific">Lipingzhangella halophila</name>
    <dbReference type="NCBI Taxonomy" id="1783352"/>
    <lineage>
        <taxon>Bacteria</taxon>
        <taxon>Bacillati</taxon>
        <taxon>Actinomycetota</taxon>
        <taxon>Actinomycetes</taxon>
        <taxon>Streptosporangiales</taxon>
        <taxon>Nocardiopsidaceae</taxon>
        <taxon>Lipingzhangella</taxon>
    </lineage>
</organism>
<sequence>MSLWRIRAAVEDRPGQLAGVVGAMAAEGGNVVGLSIHADPVGVVDEFIVDVPGDHRALVREVARRSVSDSVAAVPAQPREVGDDVTRSLLLTARLRSEPNQLPEALRELLLADEARWSNLTRPEPEFLEEPETTLLVPVGPLRGVRLRRPDRPFTWTESARADALVRSVLPPAGPVPTSGSLTTSGGTELFVWQVGAGDAEPLRRLHRRCSEETTRRRYFTVMRELSPRMLAVFCDPEHGLTLAARPAEGGEPVALAHLMYTPDPGVGEVAFLVEDSCQQRGVGSALARTLTTIAADWGLAEVRAETVAGNRPMQRIMRTMGATLRAPQHGTVQARLPVAGSVPPRRPGRLTSLMSEPGAAGQRLA</sequence>
<feature type="domain" description="ACT" evidence="3">
    <location>
        <begin position="5"/>
        <end position="76"/>
    </location>
</feature>
<dbReference type="GO" id="GO:0016747">
    <property type="term" value="F:acyltransferase activity, transferring groups other than amino-acyl groups"/>
    <property type="evidence" value="ECO:0007669"/>
    <property type="project" value="InterPro"/>
</dbReference>
<evidence type="ECO:0000259" key="3">
    <source>
        <dbReference type="PROSITE" id="PS51671"/>
    </source>
</evidence>
<feature type="region of interest" description="Disordered" evidence="1">
    <location>
        <begin position="341"/>
        <end position="366"/>
    </location>
</feature>
<dbReference type="SUPFAM" id="SSF55729">
    <property type="entry name" value="Acyl-CoA N-acyltransferases (Nat)"/>
    <property type="match status" value="1"/>
</dbReference>
<gene>
    <name evidence="4" type="ORF">F4561_003254</name>
</gene>
<evidence type="ECO:0000259" key="2">
    <source>
        <dbReference type="PROSITE" id="PS51186"/>
    </source>
</evidence>
<dbReference type="Proteomes" id="UP000523007">
    <property type="component" value="Unassembled WGS sequence"/>
</dbReference>
<accession>A0A7W7RI75</accession>
<dbReference type="InterPro" id="IPR016181">
    <property type="entry name" value="Acyl_CoA_acyltransferase"/>
</dbReference>
<dbReference type="Pfam" id="PF01842">
    <property type="entry name" value="ACT"/>
    <property type="match status" value="1"/>
</dbReference>
<reference evidence="4 5" key="1">
    <citation type="submission" date="2020-08" db="EMBL/GenBank/DDBJ databases">
        <title>Sequencing the genomes of 1000 actinobacteria strains.</title>
        <authorList>
            <person name="Klenk H.-P."/>
        </authorList>
    </citation>
    <scope>NUCLEOTIDE SEQUENCE [LARGE SCALE GENOMIC DNA]</scope>
    <source>
        <strain evidence="4 5">DSM 102030</strain>
    </source>
</reference>
<dbReference type="CDD" id="cd02116">
    <property type="entry name" value="ACT"/>
    <property type="match status" value="1"/>
</dbReference>
<dbReference type="EMBL" id="JACHJT010000001">
    <property type="protein sequence ID" value="MBB4932434.1"/>
    <property type="molecule type" value="Genomic_DNA"/>
</dbReference>
<keyword evidence="5" id="KW-1185">Reference proteome</keyword>
<dbReference type="InterPro" id="IPR000182">
    <property type="entry name" value="GNAT_dom"/>
</dbReference>
<dbReference type="Gene3D" id="3.40.630.30">
    <property type="match status" value="1"/>
</dbReference>
<dbReference type="PROSITE" id="PS51671">
    <property type="entry name" value="ACT"/>
    <property type="match status" value="1"/>
</dbReference>
<comment type="caution">
    <text evidence="4">The sequence shown here is derived from an EMBL/GenBank/DDBJ whole genome shotgun (WGS) entry which is preliminary data.</text>
</comment>
<dbReference type="RefSeq" id="WP_184579854.1">
    <property type="nucleotide sequence ID" value="NZ_JACHJT010000001.1"/>
</dbReference>
<dbReference type="Pfam" id="PF00583">
    <property type="entry name" value="Acetyltransf_1"/>
    <property type="match status" value="1"/>
</dbReference>
<dbReference type="SUPFAM" id="SSF55021">
    <property type="entry name" value="ACT-like"/>
    <property type="match status" value="1"/>
</dbReference>
<dbReference type="AlphaFoldDB" id="A0A7W7RI75"/>
<evidence type="ECO:0000256" key="1">
    <source>
        <dbReference type="SAM" id="MobiDB-lite"/>
    </source>
</evidence>
<name>A0A7W7RI75_9ACTN</name>
<dbReference type="PROSITE" id="PS51186">
    <property type="entry name" value="GNAT"/>
    <property type="match status" value="1"/>
</dbReference>
<dbReference type="InterPro" id="IPR002912">
    <property type="entry name" value="ACT_dom"/>
</dbReference>
<proteinExistence type="predicted"/>
<evidence type="ECO:0000313" key="5">
    <source>
        <dbReference type="Proteomes" id="UP000523007"/>
    </source>
</evidence>